<dbReference type="Pfam" id="PF13649">
    <property type="entry name" value="Methyltransf_25"/>
    <property type="match status" value="1"/>
</dbReference>
<feature type="domain" description="Methyltransferase" evidence="1">
    <location>
        <begin position="55"/>
        <end position="151"/>
    </location>
</feature>
<reference evidence="2 3" key="1">
    <citation type="submission" date="2019-07" db="EMBL/GenBank/DDBJ databases">
        <title>Lentzea xizangensis sp. nov., isolated from Qinghai-Tibetan Plateau Soils.</title>
        <authorList>
            <person name="Huang J."/>
        </authorList>
    </citation>
    <scope>NUCLEOTIDE SEQUENCE [LARGE SCALE GENOMIC DNA]</scope>
    <source>
        <strain evidence="2 3">FXJ1.1311</strain>
    </source>
</reference>
<dbReference type="Proteomes" id="UP000316639">
    <property type="component" value="Unassembled WGS sequence"/>
</dbReference>
<evidence type="ECO:0000259" key="1">
    <source>
        <dbReference type="Pfam" id="PF13649"/>
    </source>
</evidence>
<dbReference type="RefSeq" id="WP_146351476.1">
    <property type="nucleotide sequence ID" value="NZ_VOBR01000007.1"/>
</dbReference>
<dbReference type="InterPro" id="IPR050508">
    <property type="entry name" value="Methyltransf_Superfamily"/>
</dbReference>
<comment type="caution">
    <text evidence="2">The sequence shown here is derived from an EMBL/GenBank/DDBJ whole genome shotgun (WGS) entry which is preliminary data.</text>
</comment>
<dbReference type="Gene3D" id="3.40.50.150">
    <property type="entry name" value="Vaccinia Virus protein VP39"/>
    <property type="match status" value="1"/>
</dbReference>
<dbReference type="PANTHER" id="PTHR42912">
    <property type="entry name" value="METHYLTRANSFERASE"/>
    <property type="match status" value="1"/>
</dbReference>
<dbReference type="GO" id="GO:0008168">
    <property type="term" value="F:methyltransferase activity"/>
    <property type="evidence" value="ECO:0007669"/>
    <property type="project" value="UniProtKB-KW"/>
</dbReference>
<dbReference type="CDD" id="cd02440">
    <property type="entry name" value="AdoMet_MTases"/>
    <property type="match status" value="1"/>
</dbReference>
<dbReference type="OrthoDB" id="9808140at2"/>
<protein>
    <submittedName>
        <fullName evidence="2">Class I SAM-dependent methyltransferase</fullName>
    </submittedName>
</protein>
<name>A0A563EVR4_9PSEU</name>
<evidence type="ECO:0000313" key="3">
    <source>
        <dbReference type="Proteomes" id="UP000316639"/>
    </source>
</evidence>
<dbReference type="AlphaFoldDB" id="A0A563EVR4"/>
<gene>
    <name evidence="2" type="ORF">FKR81_12960</name>
</gene>
<dbReference type="InterPro" id="IPR029063">
    <property type="entry name" value="SAM-dependent_MTases_sf"/>
</dbReference>
<dbReference type="EMBL" id="VOBR01000007">
    <property type="protein sequence ID" value="TWP51769.1"/>
    <property type="molecule type" value="Genomic_DNA"/>
</dbReference>
<dbReference type="GO" id="GO:0032259">
    <property type="term" value="P:methylation"/>
    <property type="evidence" value="ECO:0007669"/>
    <property type="project" value="UniProtKB-KW"/>
</dbReference>
<sequence length="228" mass="25209">MTERTSQPSAERDYIPGMGKHVLLPFYDVVHHLFGLRPIHQKMITLAGLRDGHRVLDVGCGTGNLLRSIGKRYPTVDLVGLDPDPKALARAGRKVRRAGLTVRLDRGFAQELPYPDSSFDRVFSSLMLHHLDSTSKDALLAEVRRVLRPDGVLVLADAVLHEHGHGHGRRQIGMRGQMREQMRDNVGDAVPQRIAAAGFTVEPTRTMALRIGGEVGIELARPSRPAEE</sequence>
<dbReference type="InterPro" id="IPR041698">
    <property type="entry name" value="Methyltransf_25"/>
</dbReference>
<organism evidence="2 3">
    <name type="scientific">Lentzea tibetensis</name>
    <dbReference type="NCBI Taxonomy" id="2591470"/>
    <lineage>
        <taxon>Bacteria</taxon>
        <taxon>Bacillati</taxon>
        <taxon>Actinomycetota</taxon>
        <taxon>Actinomycetes</taxon>
        <taxon>Pseudonocardiales</taxon>
        <taxon>Pseudonocardiaceae</taxon>
        <taxon>Lentzea</taxon>
    </lineage>
</organism>
<dbReference type="PANTHER" id="PTHR42912:SF93">
    <property type="entry name" value="N6-ADENOSINE-METHYLTRANSFERASE TMT1A"/>
    <property type="match status" value="1"/>
</dbReference>
<accession>A0A563EVR4</accession>
<keyword evidence="2" id="KW-0808">Transferase</keyword>
<dbReference type="SUPFAM" id="SSF53335">
    <property type="entry name" value="S-adenosyl-L-methionine-dependent methyltransferases"/>
    <property type="match status" value="1"/>
</dbReference>
<keyword evidence="2" id="KW-0489">Methyltransferase</keyword>
<proteinExistence type="predicted"/>
<keyword evidence="3" id="KW-1185">Reference proteome</keyword>
<evidence type="ECO:0000313" key="2">
    <source>
        <dbReference type="EMBL" id="TWP51769.1"/>
    </source>
</evidence>